<name>A0A2T5EMC4_VIBSP</name>
<evidence type="ECO:0000313" key="3">
    <source>
        <dbReference type="Proteomes" id="UP000244197"/>
    </source>
</evidence>
<proteinExistence type="predicted"/>
<evidence type="ECO:0000256" key="1">
    <source>
        <dbReference type="SAM" id="Phobius"/>
    </source>
</evidence>
<dbReference type="Proteomes" id="UP000244197">
    <property type="component" value="Unassembled WGS sequence"/>
</dbReference>
<accession>A0A2T5EMC4</accession>
<organism evidence="2 3">
    <name type="scientific">Vibrio splendidus</name>
    <dbReference type="NCBI Taxonomy" id="29497"/>
    <lineage>
        <taxon>Bacteria</taxon>
        <taxon>Pseudomonadati</taxon>
        <taxon>Pseudomonadota</taxon>
        <taxon>Gammaproteobacteria</taxon>
        <taxon>Vibrionales</taxon>
        <taxon>Vibrionaceae</taxon>
        <taxon>Vibrio</taxon>
    </lineage>
</organism>
<keyword evidence="1" id="KW-1133">Transmembrane helix</keyword>
<comment type="caution">
    <text evidence="2">The sequence shown here is derived from an EMBL/GenBank/DDBJ whole genome shotgun (WGS) entry which is preliminary data.</text>
</comment>
<sequence length="345" mass="40153">MWWYTILNKIGLKLLITLAFFAMFATSTEPLIIDNNLFIMMFSWGFSGQSIIHNLSLGIIVSWIFYFFVVHIPEKKRQRDLTPFISDKIFKITREITSVVTETAKFADTDKLLSTLSKEDFQLIFDNIPASSIGRISSSASKPLDVESLDMYILNSINRVRDNIDELFTYITFIDSNILREINDLRHSRVPLHPFEIRIFTNAIRKGKGKKSYNSLGHTIYFLYQKCIILQRLNKTVYNHEYTSNLDALKLGSNIYCEGEIIENFKKIFQEGNVSFVNNKIEVETEVDGSTVLFLFDEEYNYYDLVTLTQCIKKSNEDLIKLNEQYKNTEVRSIRFKSPYGLSLN</sequence>
<dbReference type="EMBL" id="PIFK01000075">
    <property type="protein sequence ID" value="PTP22035.1"/>
    <property type="molecule type" value="Genomic_DNA"/>
</dbReference>
<keyword evidence="1" id="KW-0472">Membrane</keyword>
<dbReference type="AlphaFoldDB" id="A0A2T5EMC4"/>
<keyword evidence="1" id="KW-0812">Transmembrane</keyword>
<feature type="transmembrane region" description="Helical" evidence="1">
    <location>
        <begin position="46"/>
        <end position="69"/>
    </location>
</feature>
<gene>
    <name evidence="2" type="ORF">CWO07_23350</name>
</gene>
<dbReference type="RefSeq" id="WP_108188323.1">
    <property type="nucleotide sequence ID" value="NZ_PIFK01000075.1"/>
</dbReference>
<protein>
    <submittedName>
        <fullName evidence="2">Uncharacterized protein</fullName>
    </submittedName>
</protein>
<reference evidence="2 3" key="1">
    <citation type="submission" date="2017-11" db="EMBL/GenBank/DDBJ databases">
        <title>Population delineation of vibrios coincides with oyster pathogenicity.</title>
        <authorList>
            <person name="Bruto M."/>
            <person name="Labreuche Y."/>
            <person name="James A."/>
            <person name="Piel D."/>
            <person name="Chenivesse S."/>
            <person name="Petton B."/>
            <person name="Polz M.F."/>
            <person name="Le Roux F."/>
        </authorList>
    </citation>
    <scope>NUCLEOTIDE SEQUENCE [LARGE SCALE GENOMIC DNA]</scope>
    <source>
        <strain evidence="2 3">FF_144</strain>
    </source>
</reference>
<evidence type="ECO:0000313" key="2">
    <source>
        <dbReference type="EMBL" id="PTP22035.1"/>
    </source>
</evidence>